<comment type="caution">
    <text evidence="1">The sequence shown here is derived from an EMBL/GenBank/DDBJ whole genome shotgun (WGS) entry which is preliminary data.</text>
</comment>
<gene>
    <name evidence="1" type="ORF">LCGC14_2904630</name>
</gene>
<evidence type="ECO:0008006" key="2">
    <source>
        <dbReference type="Google" id="ProtNLM"/>
    </source>
</evidence>
<sequence>GDWLQNIFLRQRELMEKYDEIERMNGFHVPTPPVDLHDRRSQAYIRELIRRTVEELFESSHCLKNSAWKQSHILTDEDHFYEELADAFHFFIELCIAVGLDAEDLYTVYFKKSEVNKFRQRSAY</sequence>
<dbReference type="EMBL" id="LAZR01057292">
    <property type="protein sequence ID" value="KKK72364.1"/>
    <property type="molecule type" value="Genomic_DNA"/>
</dbReference>
<organism evidence="1">
    <name type="scientific">marine sediment metagenome</name>
    <dbReference type="NCBI Taxonomy" id="412755"/>
    <lineage>
        <taxon>unclassified sequences</taxon>
        <taxon>metagenomes</taxon>
        <taxon>ecological metagenomes</taxon>
    </lineage>
</organism>
<proteinExistence type="predicted"/>
<name>A0A0F9A182_9ZZZZ</name>
<feature type="non-terminal residue" evidence="1">
    <location>
        <position position="1"/>
    </location>
</feature>
<dbReference type="Gene3D" id="1.10.4010.10">
    <property type="entry name" value="Type II deoxyuridine triphosphatase"/>
    <property type="match status" value="1"/>
</dbReference>
<dbReference type="AlphaFoldDB" id="A0A0F9A182"/>
<accession>A0A0F9A182</accession>
<dbReference type="SUPFAM" id="SSF101386">
    <property type="entry name" value="all-alpha NTP pyrophosphatases"/>
    <property type="match status" value="1"/>
</dbReference>
<evidence type="ECO:0000313" key="1">
    <source>
        <dbReference type="EMBL" id="KKK72364.1"/>
    </source>
</evidence>
<protein>
    <recommendedName>
        <fullName evidence="2">NTP pyrophosphohydrolase MazG putative catalytic core domain-containing protein</fullName>
    </recommendedName>
</protein>
<reference evidence="1" key="1">
    <citation type="journal article" date="2015" name="Nature">
        <title>Complex archaea that bridge the gap between prokaryotes and eukaryotes.</title>
        <authorList>
            <person name="Spang A."/>
            <person name="Saw J.H."/>
            <person name="Jorgensen S.L."/>
            <person name="Zaremba-Niedzwiedzka K."/>
            <person name="Martijn J."/>
            <person name="Lind A.E."/>
            <person name="van Eijk R."/>
            <person name="Schleper C."/>
            <person name="Guy L."/>
            <person name="Ettema T.J."/>
        </authorList>
    </citation>
    <scope>NUCLEOTIDE SEQUENCE</scope>
</reference>